<evidence type="ECO:0000256" key="2">
    <source>
        <dbReference type="SAM" id="SignalP"/>
    </source>
</evidence>
<evidence type="ECO:0000313" key="4">
    <source>
        <dbReference type="EMBL" id="RFN57684.1"/>
    </source>
</evidence>
<protein>
    <submittedName>
        <fullName evidence="4">DUF4412 domain-containing protein</fullName>
    </submittedName>
</protein>
<proteinExistence type="predicted"/>
<dbReference type="Pfam" id="PF14371">
    <property type="entry name" value="DUF4412"/>
    <property type="match status" value="1"/>
</dbReference>
<reference evidence="4 5" key="1">
    <citation type="journal article" date="2007" name="Int. J. Syst. Evol. Microbiol.">
        <title>Marixanthomonas ophiurae gen. nov., sp. nov., a marine bacterium of the family Flavobacteriaceae isolated from a deep-sea brittle star.</title>
        <authorList>
            <person name="Romanenko L.A."/>
            <person name="Uchino M."/>
            <person name="Frolova G.M."/>
            <person name="Mikhailov V.V."/>
        </authorList>
    </citation>
    <scope>NUCLEOTIDE SEQUENCE [LARGE SCALE GENOMIC DNA]</scope>
    <source>
        <strain evidence="4 5">KMM 3046</strain>
    </source>
</reference>
<comment type="caution">
    <text evidence="4">The sequence shown here is derived from an EMBL/GenBank/DDBJ whole genome shotgun (WGS) entry which is preliminary data.</text>
</comment>
<accession>A0A3E1Q6C9</accession>
<gene>
    <name evidence="4" type="ORF">DZ858_10555</name>
</gene>
<dbReference type="EMBL" id="QVID01000002">
    <property type="protein sequence ID" value="RFN57684.1"/>
    <property type="molecule type" value="Genomic_DNA"/>
</dbReference>
<dbReference type="Proteomes" id="UP000261082">
    <property type="component" value="Unassembled WGS sequence"/>
</dbReference>
<dbReference type="InterPro" id="IPR025524">
    <property type="entry name" value="DUF4412"/>
</dbReference>
<evidence type="ECO:0000259" key="3">
    <source>
        <dbReference type="Pfam" id="PF14371"/>
    </source>
</evidence>
<feature type="domain" description="DUF4412" evidence="3">
    <location>
        <begin position="104"/>
        <end position="249"/>
    </location>
</feature>
<dbReference type="OrthoDB" id="1524221at2"/>
<sequence length="300" mass="34085">MKPIKILLTLFFAIAICGTSNAQFFKKLKKRAENAVERTVLNKTDREVSKETDKTIDGVIKGDGKKEKTKSKELTDEEKAKAEKRAMSIFGGGMEGIPDTYKFQYVMDMKMTSTHKKKEEMTLQYFIEPNASYFGNAIPNEKSNSVIVYDLENQAMVTFMDNNGQKMAMKMRIPLEEKMQEMIEKTQKGENKAANTANITPLPSKTILGYNCKGYLVKQDEGTSKIYITDEAPVSFVGMFANLEKMQKNMNTATIPFGKNSLMMEMEYTSNKRKRDNVHMICTALKEKPFTINKAEYSGM</sequence>
<name>A0A3E1Q6C9_9FLAO</name>
<keyword evidence="2" id="KW-0732">Signal</keyword>
<keyword evidence="5" id="KW-1185">Reference proteome</keyword>
<feature type="region of interest" description="Disordered" evidence="1">
    <location>
        <begin position="58"/>
        <end position="79"/>
    </location>
</feature>
<feature type="signal peptide" evidence="2">
    <location>
        <begin position="1"/>
        <end position="22"/>
    </location>
</feature>
<feature type="chain" id="PRO_5017707277" evidence="2">
    <location>
        <begin position="23"/>
        <end position="300"/>
    </location>
</feature>
<dbReference type="AlphaFoldDB" id="A0A3E1Q6C9"/>
<dbReference type="RefSeq" id="WP_117159632.1">
    <property type="nucleotide sequence ID" value="NZ_QVID01000002.1"/>
</dbReference>
<organism evidence="4 5">
    <name type="scientific">Marixanthomonas ophiurae</name>
    <dbReference type="NCBI Taxonomy" id="387659"/>
    <lineage>
        <taxon>Bacteria</taxon>
        <taxon>Pseudomonadati</taxon>
        <taxon>Bacteroidota</taxon>
        <taxon>Flavobacteriia</taxon>
        <taxon>Flavobacteriales</taxon>
        <taxon>Flavobacteriaceae</taxon>
        <taxon>Marixanthomonas</taxon>
    </lineage>
</organism>
<evidence type="ECO:0000313" key="5">
    <source>
        <dbReference type="Proteomes" id="UP000261082"/>
    </source>
</evidence>
<evidence type="ECO:0000256" key="1">
    <source>
        <dbReference type="SAM" id="MobiDB-lite"/>
    </source>
</evidence>